<organism evidence="1 2">
    <name type="scientific">Thalassiosira oceanica</name>
    <name type="common">Marine diatom</name>
    <dbReference type="NCBI Taxonomy" id="159749"/>
    <lineage>
        <taxon>Eukaryota</taxon>
        <taxon>Sar</taxon>
        <taxon>Stramenopiles</taxon>
        <taxon>Ochrophyta</taxon>
        <taxon>Bacillariophyta</taxon>
        <taxon>Coscinodiscophyceae</taxon>
        <taxon>Thalassiosirophycidae</taxon>
        <taxon>Thalassiosirales</taxon>
        <taxon>Thalassiosiraceae</taxon>
        <taxon>Thalassiosira</taxon>
    </lineage>
</organism>
<keyword evidence="2" id="KW-1185">Reference proteome</keyword>
<gene>
    <name evidence="1" type="ORF">THAOC_30312</name>
</gene>
<dbReference type="OrthoDB" id="40923at2759"/>
<protein>
    <submittedName>
        <fullName evidence="1">Uncharacterized protein</fullName>
    </submittedName>
</protein>
<sequence>MTFGKLFSSNPRIRLAAQLSLSSLVPALPIIYWYQHAQKDRNQREHDVRTKLRIPAVQTVDDLLVEKCQPGDVILFDRRCEMCASGPPAALACILGKSILCDGDDGTRSVENGSYEHCGIVVPGFSTRQGAEHDPSNLCLLEATSGGGIVCRPLLTRLEMSRSRSVILMPLSCPGERRYEVNSDDVELSEKTQFLKEQTYSELVKFREKWLEDSKKEQYGRQHSYLSMMGSIMYLTGLYPTFPIPISPSAWLVVSALQDCGAAMKLNEKQSQQTRVEDFTRDGRFFEKDTVRLRPGWKFLSPVVMRESSV</sequence>
<comment type="caution">
    <text evidence="1">The sequence shown here is derived from an EMBL/GenBank/DDBJ whole genome shotgun (WGS) entry which is preliminary data.</text>
</comment>
<accession>K0RP39</accession>
<reference evidence="1 2" key="1">
    <citation type="journal article" date="2012" name="Genome Biol.">
        <title>Genome and low-iron response of an oceanic diatom adapted to chronic iron limitation.</title>
        <authorList>
            <person name="Lommer M."/>
            <person name="Specht M."/>
            <person name="Roy A.S."/>
            <person name="Kraemer L."/>
            <person name="Andreson R."/>
            <person name="Gutowska M.A."/>
            <person name="Wolf J."/>
            <person name="Bergner S.V."/>
            <person name="Schilhabel M.B."/>
            <person name="Klostermeier U.C."/>
            <person name="Beiko R.G."/>
            <person name="Rosenstiel P."/>
            <person name="Hippler M."/>
            <person name="Laroche J."/>
        </authorList>
    </citation>
    <scope>NUCLEOTIDE SEQUENCE [LARGE SCALE GENOMIC DNA]</scope>
    <source>
        <strain evidence="1 2">CCMP1005</strain>
    </source>
</reference>
<dbReference type="eggNOG" id="ENOG502SKWW">
    <property type="taxonomic scope" value="Eukaryota"/>
</dbReference>
<evidence type="ECO:0000313" key="2">
    <source>
        <dbReference type="Proteomes" id="UP000266841"/>
    </source>
</evidence>
<proteinExistence type="predicted"/>
<dbReference type="Gene3D" id="3.90.1720.10">
    <property type="entry name" value="endopeptidase domain like (from Nostoc punctiforme)"/>
    <property type="match status" value="1"/>
</dbReference>
<name>K0RP39_THAOC</name>
<dbReference type="AlphaFoldDB" id="K0RP39"/>
<evidence type="ECO:0000313" key="1">
    <source>
        <dbReference type="EMBL" id="EJK50651.1"/>
    </source>
</evidence>
<dbReference type="EMBL" id="AGNL01043243">
    <property type="protein sequence ID" value="EJK50651.1"/>
    <property type="molecule type" value="Genomic_DNA"/>
</dbReference>
<dbReference type="Proteomes" id="UP000266841">
    <property type="component" value="Unassembled WGS sequence"/>
</dbReference>